<evidence type="ECO:0000259" key="1">
    <source>
        <dbReference type="Pfam" id="PF13768"/>
    </source>
</evidence>
<dbReference type="EMBL" id="JAEMUK010000012">
    <property type="protein sequence ID" value="MBJ7543287.1"/>
    <property type="molecule type" value="Genomic_DNA"/>
</dbReference>
<protein>
    <submittedName>
        <fullName evidence="2">VWA domain-containing protein</fullName>
    </submittedName>
</protein>
<gene>
    <name evidence="2" type="ORF">JDN41_06930</name>
</gene>
<proteinExistence type="predicted"/>
<dbReference type="AlphaFoldDB" id="A0A8I1GA15"/>
<dbReference type="InterPro" id="IPR036465">
    <property type="entry name" value="vWFA_dom_sf"/>
</dbReference>
<sequence>MSKNLPTTPLGRILAGAKKSLPAETGATARIDARFAGASGAVVILADVSGSMAESAGVRRRIEVLREALTPLPAGARLVAFSATAREVSEVPEPEGGTALHAALEYAARYSPSKTIVVSDGQPDDKTAALEAARRLTGIVDVIYCGPDSDREAIEFMRSLAKIGLGNVVVRPLTGGAPALASTVRQLALPPK</sequence>
<dbReference type="Gene3D" id="3.40.50.410">
    <property type="entry name" value="von Willebrand factor, type A domain"/>
    <property type="match status" value="1"/>
</dbReference>
<dbReference type="InterPro" id="IPR002035">
    <property type="entry name" value="VWF_A"/>
</dbReference>
<evidence type="ECO:0000313" key="2">
    <source>
        <dbReference type="EMBL" id="MBJ7543287.1"/>
    </source>
</evidence>
<evidence type="ECO:0000313" key="3">
    <source>
        <dbReference type="Proteomes" id="UP000623250"/>
    </source>
</evidence>
<dbReference type="RefSeq" id="WP_037241263.1">
    <property type="nucleotide sequence ID" value="NZ_JAEMUK010000012.1"/>
</dbReference>
<name>A0A8I1GA15_9HYPH</name>
<organism evidence="2 3">
    <name type="scientific">Rhodomicrobium udaipurense</name>
    <dbReference type="NCBI Taxonomy" id="1202716"/>
    <lineage>
        <taxon>Bacteria</taxon>
        <taxon>Pseudomonadati</taxon>
        <taxon>Pseudomonadota</taxon>
        <taxon>Alphaproteobacteria</taxon>
        <taxon>Hyphomicrobiales</taxon>
        <taxon>Hyphomicrobiaceae</taxon>
        <taxon>Rhodomicrobium</taxon>
    </lineage>
</organism>
<dbReference type="Pfam" id="PF13768">
    <property type="entry name" value="VWA_3"/>
    <property type="match status" value="2"/>
</dbReference>
<comment type="caution">
    <text evidence="2">The sequence shown here is derived from an EMBL/GenBank/DDBJ whole genome shotgun (WGS) entry which is preliminary data.</text>
</comment>
<accession>A0A8I1GA15</accession>
<dbReference type="CDD" id="cd00198">
    <property type="entry name" value="vWFA"/>
    <property type="match status" value="1"/>
</dbReference>
<feature type="domain" description="VWFA" evidence="1">
    <location>
        <begin position="41"/>
        <end position="81"/>
    </location>
</feature>
<feature type="domain" description="VWFA" evidence="1">
    <location>
        <begin position="86"/>
        <end position="168"/>
    </location>
</feature>
<reference evidence="2 3" key="1">
    <citation type="submission" date="2020-12" db="EMBL/GenBank/DDBJ databases">
        <title>Revised draft genomes of Rhodomicrobium vannielii ATCC 17100 and Rhodomicrobium udaipurense JA643.</title>
        <authorList>
            <person name="Conners E.M."/>
            <person name="Davenport E.J."/>
            <person name="Bose A."/>
        </authorList>
    </citation>
    <scope>NUCLEOTIDE SEQUENCE [LARGE SCALE GENOMIC DNA]</scope>
    <source>
        <strain evidence="2 3">JA643</strain>
    </source>
</reference>
<dbReference type="Proteomes" id="UP000623250">
    <property type="component" value="Unassembled WGS sequence"/>
</dbReference>
<dbReference type="SUPFAM" id="SSF53300">
    <property type="entry name" value="vWA-like"/>
    <property type="match status" value="1"/>
</dbReference>
<keyword evidence="3" id="KW-1185">Reference proteome</keyword>